<evidence type="ECO:0000259" key="2">
    <source>
        <dbReference type="Pfam" id="PF05193"/>
    </source>
</evidence>
<comment type="caution">
    <text evidence="3">The sequence shown here is derived from an EMBL/GenBank/DDBJ whole genome shotgun (WGS) entry which is preliminary data.</text>
</comment>
<dbReference type="GO" id="GO:0046872">
    <property type="term" value="F:metal ion binding"/>
    <property type="evidence" value="ECO:0007669"/>
    <property type="project" value="InterPro"/>
</dbReference>
<accession>A0A1V9QZY7</accession>
<dbReference type="PANTHER" id="PTHR11851">
    <property type="entry name" value="METALLOPROTEASE"/>
    <property type="match status" value="1"/>
</dbReference>
<protein>
    <submittedName>
        <fullName evidence="3">Peptidase M16</fullName>
    </submittedName>
</protein>
<dbReference type="InterPro" id="IPR007863">
    <property type="entry name" value="Peptidase_M16_C"/>
</dbReference>
<dbReference type="InterPro" id="IPR011765">
    <property type="entry name" value="Pept_M16_N"/>
</dbReference>
<name>A0A1V9QZY7_9LACO</name>
<dbReference type="Proteomes" id="UP000192638">
    <property type="component" value="Unassembled WGS sequence"/>
</dbReference>
<dbReference type="SUPFAM" id="SSF63411">
    <property type="entry name" value="LuxS/MPP-like metallohydrolase"/>
    <property type="match status" value="2"/>
</dbReference>
<dbReference type="PANTHER" id="PTHR11851:SF134">
    <property type="entry name" value="ZINC-DEPENDENT PROTEASE"/>
    <property type="match status" value="1"/>
</dbReference>
<evidence type="ECO:0000313" key="4">
    <source>
        <dbReference type="Proteomes" id="UP000192638"/>
    </source>
</evidence>
<dbReference type="Pfam" id="PF00675">
    <property type="entry name" value="Peptidase_M16"/>
    <property type="match status" value="1"/>
</dbReference>
<dbReference type="RefSeq" id="WP_081530640.1">
    <property type="nucleotide sequence ID" value="NZ_NBEB01000052.1"/>
</dbReference>
<evidence type="ECO:0000259" key="1">
    <source>
        <dbReference type="Pfam" id="PF00675"/>
    </source>
</evidence>
<dbReference type="InterPro" id="IPR011249">
    <property type="entry name" value="Metalloenz_LuxS/M16"/>
</dbReference>
<dbReference type="EMBL" id="NBEB01000052">
    <property type="protein sequence ID" value="OQQ83526.1"/>
    <property type="molecule type" value="Genomic_DNA"/>
</dbReference>
<dbReference type="Gene3D" id="3.30.830.10">
    <property type="entry name" value="Metalloenzyme, LuxS/M16 peptidase-like"/>
    <property type="match status" value="2"/>
</dbReference>
<dbReference type="NCBIfam" id="NF047421">
    <property type="entry name" value="YfmH_fam"/>
    <property type="match status" value="1"/>
</dbReference>
<proteinExistence type="predicted"/>
<gene>
    <name evidence="3" type="ORF">B6U60_05610</name>
</gene>
<sequence length="435" mass="50165">MLEKKEYTQFGETIYSEELDNGLKVKLLPKKSFHKVYGIMSTNYGSADNEFVPYGKKDMKVYPAGIAHFLEHKLFEKKDYDAFELFGKYGADSNAFTSFTRTSYLFSATQNIEKCVEILLDFVQEPYFSEESVKKEQGIIGQEIKMYDDDSGWQLYFGLIENLYPNTPISQDIAGTIESISKITAQDLYDCYNTFYQPSNMTLFLVGNFDETAMISLIKKNQAKKTFSKTEKIVRAPFSKGDEDKIIISSRTRKMDLQLPKVAIGIKGLGKKLRGYEAIGYKLKVQLLLDILFGESSKEYLQWYNENIIDDSFGYDFQFERGFNFAMISGSTSKPEEFKKKIEDLIVQAPDLLEDRAEEFELSKKEFLGSIIRSMNSLESIANRYEGRLYDDATIFDMVEILEKITLEDVVKTAEEFLNQDAISIYELLPESRWK</sequence>
<organism evidence="3 4">
    <name type="scientific">Ligilactobacillus salivarius</name>
    <dbReference type="NCBI Taxonomy" id="1624"/>
    <lineage>
        <taxon>Bacteria</taxon>
        <taxon>Bacillati</taxon>
        <taxon>Bacillota</taxon>
        <taxon>Bacilli</taxon>
        <taxon>Lactobacillales</taxon>
        <taxon>Lactobacillaceae</taxon>
        <taxon>Ligilactobacillus</taxon>
    </lineage>
</organism>
<dbReference type="AlphaFoldDB" id="A0A1V9QZY7"/>
<reference evidence="3 4" key="1">
    <citation type="submission" date="2017-03" db="EMBL/GenBank/DDBJ databases">
        <title>Phylogenomics and comparative genomics of Lactobacillus salivarius, a mammalian gut commensal.</title>
        <authorList>
            <person name="Harris H.M."/>
        </authorList>
    </citation>
    <scope>NUCLEOTIDE SEQUENCE [LARGE SCALE GENOMIC DNA]</scope>
    <source>
        <strain evidence="3 4">LMG 14477</strain>
    </source>
</reference>
<dbReference type="InterPro" id="IPR050361">
    <property type="entry name" value="MPP/UQCRC_Complex"/>
</dbReference>
<dbReference type="Pfam" id="PF05193">
    <property type="entry name" value="Peptidase_M16_C"/>
    <property type="match status" value="1"/>
</dbReference>
<feature type="domain" description="Peptidase M16 N-terminal" evidence="1">
    <location>
        <begin position="62"/>
        <end position="175"/>
    </location>
</feature>
<feature type="domain" description="Peptidase M16 C-terminal" evidence="2">
    <location>
        <begin position="182"/>
        <end position="358"/>
    </location>
</feature>
<evidence type="ECO:0000313" key="3">
    <source>
        <dbReference type="EMBL" id="OQQ83526.1"/>
    </source>
</evidence>